<dbReference type="InterPro" id="IPR006179">
    <property type="entry name" value="5_nucleotidase/apyrase"/>
</dbReference>
<dbReference type="Pfam" id="PF00149">
    <property type="entry name" value="Metallophos"/>
    <property type="match status" value="1"/>
</dbReference>
<dbReference type="GO" id="GO:0009166">
    <property type="term" value="P:nucleotide catabolic process"/>
    <property type="evidence" value="ECO:0007669"/>
    <property type="project" value="InterPro"/>
</dbReference>
<dbReference type="InterPro" id="IPR004843">
    <property type="entry name" value="Calcineurin-like_PHP"/>
</dbReference>
<comment type="similarity">
    <text evidence="1">Belongs to the 5'-nucleotidase family.</text>
</comment>
<dbReference type="Gene3D" id="3.90.780.10">
    <property type="entry name" value="5'-Nucleotidase, C-terminal domain"/>
    <property type="match status" value="1"/>
</dbReference>
<comment type="caution">
    <text evidence="3">The sequence shown here is derived from an EMBL/GenBank/DDBJ whole genome shotgun (WGS) entry which is preliminary data.</text>
</comment>
<accession>A0AAD5TLU9</accession>
<dbReference type="SUPFAM" id="SSF56300">
    <property type="entry name" value="Metallo-dependent phosphatases"/>
    <property type="match status" value="1"/>
</dbReference>
<evidence type="ECO:0000313" key="3">
    <source>
        <dbReference type="EMBL" id="KAJ3180289.1"/>
    </source>
</evidence>
<dbReference type="AlphaFoldDB" id="A0AAD5TLU9"/>
<feature type="domain" description="Calcineurin-like phosphoesterase" evidence="2">
    <location>
        <begin position="36"/>
        <end position="219"/>
    </location>
</feature>
<protein>
    <recommendedName>
        <fullName evidence="2">Calcineurin-like phosphoesterase domain-containing protein</fullName>
    </recommendedName>
</protein>
<dbReference type="PRINTS" id="PR01607">
    <property type="entry name" value="APYRASEFAMLY"/>
</dbReference>
<dbReference type="Gene3D" id="3.60.21.10">
    <property type="match status" value="1"/>
</dbReference>
<name>A0AAD5TLU9_9FUNG</name>
<dbReference type="GO" id="GO:0016787">
    <property type="term" value="F:hydrolase activity"/>
    <property type="evidence" value="ECO:0007669"/>
    <property type="project" value="UniProtKB-KW"/>
</dbReference>
<organism evidence="3 4">
    <name type="scientific">Geranomyces variabilis</name>
    <dbReference type="NCBI Taxonomy" id="109894"/>
    <lineage>
        <taxon>Eukaryota</taxon>
        <taxon>Fungi</taxon>
        <taxon>Fungi incertae sedis</taxon>
        <taxon>Chytridiomycota</taxon>
        <taxon>Chytridiomycota incertae sedis</taxon>
        <taxon>Chytridiomycetes</taxon>
        <taxon>Spizellomycetales</taxon>
        <taxon>Powellomycetaceae</taxon>
        <taxon>Geranomyces</taxon>
    </lineage>
</organism>
<dbReference type="InterPro" id="IPR029052">
    <property type="entry name" value="Metallo-depent_PP-like"/>
</dbReference>
<keyword evidence="4" id="KW-1185">Reference proteome</keyword>
<evidence type="ECO:0000256" key="1">
    <source>
        <dbReference type="RuleBase" id="RU362119"/>
    </source>
</evidence>
<dbReference type="EMBL" id="JADGJQ010000017">
    <property type="protein sequence ID" value="KAJ3180289.1"/>
    <property type="molecule type" value="Genomic_DNA"/>
</dbReference>
<dbReference type="InterPro" id="IPR036907">
    <property type="entry name" value="5'-Nucleotdase_C_sf"/>
</dbReference>
<dbReference type="Proteomes" id="UP001212152">
    <property type="component" value="Unassembled WGS sequence"/>
</dbReference>
<keyword evidence="1" id="KW-0547">Nucleotide-binding</keyword>
<gene>
    <name evidence="3" type="ORF">HDU87_002168</name>
</gene>
<evidence type="ECO:0000313" key="4">
    <source>
        <dbReference type="Proteomes" id="UP001212152"/>
    </source>
</evidence>
<reference evidence="3" key="1">
    <citation type="submission" date="2020-05" db="EMBL/GenBank/DDBJ databases">
        <title>Phylogenomic resolution of chytrid fungi.</title>
        <authorList>
            <person name="Stajich J.E."/>
            <person name="Amses K."/>
            <person name="Simmons R."/>
            <person name="Seto K."/>
            <person name="Myers J."/>
            <person name="Bonds A."/>
            <person name="Quandt C.A."/>
            <person name="Barry K."/>
            <person name="Liu P."/>
            <person name="Grigoriev I."/>
            <person name="Longcore J.E."/>
            <person name="James T.Y."/>
        </authorList>
    </citation>
    <scope>NUCLEOTIDE SEQUENCE</scope>
    <source>
        <strain evidence="3">JEL0379</strain>
    </source>
</reference>
<dbReference type="SUPFAM" id="SSF55816">
    <property type="entry name" value="5'-nucleotidase (syn. UDP-sugar hydrolase), C-terminal domain"/>
    <property type="match status" value="1"/>
</dbReference>
<sequence length="418" mass="45664">MWYRNLRREAGEKMEAMQTTDPSFQQYHIGPTSCVTRFAARLKKLRAQYPDSLTVFSGDAFAPSVEATVLRGQHMVPVLNALGVDIAAFGNHDFDFGEPTAKALGDACTFPWLMSNVEGEAGRAIGGAAQSWTVDRNGVRIGFFALAGTDWPSNCQNFPHDVRFLDPVAVAARMVAQLRGPAGPDVVVALTHMRLPEDQLVLATCPGIDLVLGGHDHAPVVISNPAAASPCFIVKSGMDFQHLSVVRMRVDCEVQPAVTVTVETHSGFGNTSLEEDPDLKTVVGQVASQMSTLIDRNLLRSDVNLEGRSMVVRTEETNLGNLFADILRAYYQCHIAFLLCRSVTYLYFAAYEVPRFSKRSKIAWATAAQMADSSNCPVYPSPSTCPAHTAIAFFLSSSREMAAPKRLLLIPCAYIMLR</sequence>
<proteinExistence type="inferred from homology"/>
<keyword evidence="1" id="KW-0378">Hydrolase</keyword>
<dbReference type="GO" id="GO:0000166">
    <property type="term" value="F:nucleotide binding"/>
    <property type="evidence" value="ECO:0007669"/>
    <property type="project" value="UniProtKB-KW"/>
</dbReference>
<dbReference type="PANTHER" id="PTHR11575">
    <property type="entry name" value="5'-NUCLEOTIDASE-RELATED"/>
    <property type="match status" value="1"/>
</dbReference>
<dbReference type="PANTHER" id="PTHR11575:SF41">
    <property type="entry name" value="PUTATIVE (AFU_ORTHOLOGUE AFUA_1G01160)-RELATED"/>
    <property type="match status" value="1"/>
</dbReference>
<evidence type="ECO:0000259" key="2">
    <source>
        <dbReference type="Pfam" id="PF00149"/>
    </source>
</evidence>